<reference evidence="4 5" key="1">
    <citation type="submission" date="2018-10" db="EMBL/GenBank/DDBJ databases">
        <authorList>
            <person name="Ekblom R."/>
            <person name="Jareborg N."/>
        </authorList>
    </citation>
    <scope>NUCLEOTIDE SEQUENCE [LARGE SCALE GENOMIC DNA]</scope>
    <source>
        <tissue evidence="4">Muscle</tissue>
    </source>
</reference>
<dbReference type="GO" id="GO:0006412">
    <property type="term" value="P:translation"/>
    <property type="evidence" value="ECO:0007669"/>
    <property type="project" value="InterPro"/>
</dbReference>
<keyword evidence="5" id="KW-1185">Reference proteome</keyword>
<dbReference type="SUPFAM" id="SSF57829">
    <property type="entry name" value="Zn-binding ribosomal proteins"/>
    <property type="match status" value="1"/>
</dbReference>
<organism evidence="4 5">
    <name type="scientific">Gulo gulo</name>
    <name type="common">Wolverine</name>
    <name type="synonym">Gluton</name>
    <dbReference type="NCBI Taxonomy" id="48420"/>
    <lineage>
        <taxon>Eukaryota</taxon>
        <taxon>Metazoa</taxon>
        <taxon>Chordata</taxon>
        <taxon>Craniata</taxon>
        <taxon>Vertebrata</taxon>
        <taxon>Euteleostomi</taxon>
        <taxon>Mammalia</taxon>
        <taxon>Eutheria</taxon>
        <taxon>Laurasiatheria</taxon>
        <taxon>Carnivora</taxon>
        <taxon>Caniformia</taxon>
        <taxon>Musteloidea</taxon>
        <taxon>Mustelidae</taxon>
        <taxon>Guloninae</taxon>
        <taxon>Gulo</taxon>
    </lineage>
</organism>
<comment type="caution">
    <text evidence="4">The sequence shown here is derived from an EMBL/GenBank/DDBJ whole genome shotgun (WGS) entry which is preliminary data.</text>
</comment>
<dbReference type="InterPro" id="IPR011331">
    <property type="entry name" value="Ribosomal_eL37/eL43"/>
</dbReference>
<proteinExistence type="inferred from homology"/>
<sequence>MAKRTKVRIISKYGTHYGSSLRKMVKKIESACQAHLLLLWLNQDEETSCGDLALWFLHENGSWRYPDPQQPLLLSQ</sequence>
<dbReference type="Proteomes" id="UP000269945">
    <property type="component" value="Unassembled WGS sequence"/>
</dbReference>
<dbReference type="Pfam" id="PF01780">
    <property type="entry name" value="Ribosomal_L37ae"/>
    <property type="match status" value="1"/>
</dbReference>
<dbReference type="EMBL" id="CYRY02002744">
    <property type="protein sequence ID" value="VCW67462.1"/>
    <property type="molecule type" value="Genomic_DNA"/>
</dbReference>
<keyword evidence="3" id="KW-0687">Ribonucleoprotein</keyword>
<evidence type="ECO:0000256" key="3">
    <source>
        <dbReference type="ARBA" id="ARBA00023274"/>
    </source>
</evidence>
<evidence type="ECO:0000256" key="2">
    <source>
        <dbReference type="ARBA" id="ARBA00022980"/>
    </source>
</evidence>
<dbReference type="InterPro" id="IPR011332">
    <property type="entry name" value="Ribosomal_zn-bd"/>
</dbReference>
<gene>
    <name evidence="4" type="ORF">BN2614_LOCUS2</name>
</gene>
<accession>A0A9X9PUV6</accession>
<dbReference type="AlphaFoldDB" id="A0A9X9PUV6"/>
<dbReference type="GO" id="GO:0022625">
    <property type="term" value="C:cytosolic large ribosomal subunit"/>
    <property type="evidence" value="ECO:0007669"/>
    <property type="project" value="UniProtKB-ARBA"/>
</dbReference>
<dbReference type="GO" id="GO:0003735">
    <property type="term" value="F:structural constituent of ribosome"/>
    <property type="evidence" value="ECO:0007669"/>
    <property type="project" value="InterPro"/>
</dbReference>
<evidence type="ECO:0000313" key="4">
    <source>
        <dbReference type="EMBL" id="VCW67462.1"/>
    </source>
</evidence>
<evidence type="ECO:0000256" key="1">
    <source>
        <dbReference type="ARBA" id="ARBA00008672"/>
    </source>
</evidence>
<evidence type="ECO:0000313" key="5">
    <source>
        <dbReference type="Proteomes" id="UP000269945"/>
    </source>
</evidence>
<name>A0A9X9PUV6_GULGU</name>
<protein>
    <submittedName>
        <fullName evidence="4">Uncharacterized protein</fullName>
    </submittedName>
</protein>
<keyword evidence="2" id="KW-0689">Ribosomal protein</keyword>
<dbReference type="Gene3D" id="2.20.25.30">
    <property type="match status" value="1"/>
</dbReference>
<dbReference type="InterPro" id="IPR002674">
    <property type="entry name" value="Ribosomal_eL43"/>
</dbReference>
<comment type="similarity">
    <text evidence="1">Belongs to the eukaryotic ribosomal protein eL43 family.</text>
</comment>